<dbReference type="PANTHER" id="PTHR42760:SF122">
    <property type="entry name" value="NAD(P)-BINDING PROTEIN"/>
    <property type="match status" value="1"/>
</dbReference>
<dbReference type="PRINTS" id="PR00080">
    <property type="entry name" value="SDRFAMILY"/>
</dbReference>
<dbReference type="InterPro" id="IPR036291">
    <property type="entry name" value="NAD(P)-bd_dom_sf"/>
</dbReference>
<proteinExistence type="inferred from homology"/>
<dbReference type="GO" id="GO:0016616">
    <property type="term" value="F:oxidoreductase activity, acting on the CH-OH group of donors, NAD or NADP as acceptor"/>
    <property type="evidence" value="ECO:0007669"/>
    <property type="project" value="TreeGrafter"/>
</dbReference>
<reference evidence="2 3" key="1">
    <citation type="submission" date="2017-12" db="EMBL/GenBank/DDBJ databases">
        <title>Genome sequence of the active heterotrophic nitrifier-denitrifier, Cupriavidus pauculus UM1.</title>
        <authorList>
            <person name="Putonti C."/>
            <person name="Castignetti D."/>
        </authorList>
    </citation>
    <scope>NUCLEOTIDE SEQUENCE [LARGE SCALE GENOMIC DNA]</scope>
    <source>
        <strain evidence="2 3">UM1</strain>
    </source>
</reference>
<dbReference type="Gene3D" id="3.40.50.720">
    <property type="entry name" value="NAD(P)-binding Rossmann-like Domain"/>
    <property type="match status" value="1"/>
</dbReference>
<dbReference type="GO" id="GO:0048038">
    <property type="term" value="F:quinone binding"/>
    <property type="evidence" value="ECO:0007669"/>
    <property type="project" value="TreeGrafter"/>
</dbReference>
<name>A0A2N5CF40_9BURK</name>
<dbReference type="PRINTS" id="PR00081">
    <property type="entry name" value="GDHRDH"/>
</dbReference>
<dbReference type="SUPFAM" id="SSF51735">
    <property type="entry name" value="NAD(P)-binding Rossmann-fold domains"/>
    <property type="match status" value="1"/>
</dbReference>
<dbReference type="FunFam" id="3.40.50.720:FF:000084">
    <property type="entry name" value="Short-chain dehydrogenase reductase"/>
    <property type="match status" value="1"/>
</dbReference>
<sequence length="264" mass="27967">MLDLNGKVALVMGCGAVARGWGNGRATAVLMARQGASVFGTDLHLDHANETRDLIVAEGFETEVMACDSTRADQVEKAVQACMARFGRIDILVNNVGLSQPGGPIDMDEAVWDAQMQVNLKGAFLGCKHVLPIMQRQGGGSVINVASVAGLRYVGKPQVAYAAAKAGLMHFTRTTAVIHAPDNIRLNCVVPGLMHTPLIEGLAAKYAKGDTEGFIAHRNSQVPMKRMGDGWDTAHAVLFLAADESRYVTGTEIVVDGGLVAATR</sequence>
<dbReference type="InterPro" id="IPR002347">
    <property type="entry name" value="SDR_fam"/>
</dbReference>
<dbReference type="Proteomes" id="UP000234341">
    <property type="component" value="Unassembled WGS sequence"/>
</dbReference>
<dbReference type="InterPro" id="IPR020904">
    <property type="entry name" value="Sc_DH/Rdtase_CS"/>
</dbReference>
<gene>
    <name evidence="2" type="ORF">CYJ10_10505</name>
</gene>
<dbReference type="CDD" id="cd05233">
    <property type="entry name" value="SDR_c"/>
    <property type="match status" value="1"/>
</dbReference>
<dbReference type="STRING" id="82633.GCA_000974605_03283"/>
<comment type="caution">
    <text evidence="2">The sequence shown here is derived from an EMBL/GenBank/DDBJ whole genome shotgun (WGS) entry which is preliminary data.</text>
</comment>
<dbReference type="OrthoDB" id="9178657at2"/>
<dbReference type="Pfam" id="PF13561">
    <property type="entry name" value="adh_short_C2"/>
    <property type="match status" value="1"/>
</dbReference>
<accession>A0A2N5CF40</accession>
<organism evidence="2 3">
    <name type="scientific">Cupriavidus pauculus</name>
    <dbReference type="NCBI Taxonomy" id="82633"/>
    <lineage>
        <taxon>Bacteria</taxon>
        <taxon>Pseudomonadati</taxon>
        <taxon>Pseudomonadota</taxon>
        <taxon>Betaproteobacteria</taxon>
        <taxon>Burkholderiales</taxon>
        <taxon>Burkholderiaceae</taxon>
        <taxon>Cupriavidus</taxon>
    </lineage>
</organism>
<dbReference type="RefSeq" id="WP_101681416.1">
    <property type="nucleotide sequence ID" value="NZ_PJRP01000003.1"/>
</dbReference>
<protein>
    <submittedName>
        <fullName evidence="2">3-oxoacyl-ACP reductase</fullName>
    </submittedName>
</protein>
<dbReference type="EMBL" id="PJRP01000003">
    <property type="protein sequence ID" value="PLQ00851.1"/>
    <property type="molecule type" value="Genomic_DNA"/>
</dbReference>
<dbReference type="PROSITE" id="PS00061">
    <property type="entry name" value="ADH_SHORT"/>
    <property type="match status" value="1"/>
</dbReference>
<comment type="similarity">
    <text evidence="1">Belongs to the short-chain dehydrogenases/reductases (SDR) family.</text>
</comment>
<dbReference type="GO" id="GO:0006633">
    <property type="term" value="P:fatty acid biosynthetic process"/>
    <property type="evidence" value="ECO:0007669"/>
    <property type="project" value="TreeGrafter"/>
</dbReference>
<dbReference type="PANTHER" id="PTHR42760">
    <property type="entry name" value="SHORT-CHAIN DEHYDROGENASES/REDUCTASES FAMILY MEMBER"/>
    <property type="match status" value="1"/>
</dbReference>
<evidence type="ECO:0000313" key="2">
    <source>
        <dbReference type="EMBL" id="PLQ00851.1"/>
    </source>
</evidence>
<evidence type="ECO:0000256" key="1">
    <source>
        <dbReference type="ARBA" id="ARBA00006484"/>
    </source>
</evidence>
<dbReference type="AlphaFoldDB" id="A0A2N5CF40"/>
<evidence type="ECO:0000313" key="3">
    <source>
        <dbReference type="Proteomes" id="UP000234341"/>
    </source>
</evidence>